<gene>
    <name evidence="1" type="ORF">Ahu01nite_077120</name>
</gene>
<dbReference type="RefSeq" id="WP_203841617.1">
    <property type="nucleotide sequence ID" value="NZ_BAAATV010000009.1"/>
</dbReference>
<keyword evidence="2" id="KW-1185">Reference proteome</keyword>
<evidence type="ECO:0000313" key="2">
    <source>
        <dbReference type="Proteomes" id="UP000603200"/>
    </source>
</evidence>
<dbReference type="EMBL" id="BOMN01000112">
    <property type="protein sequence ID" value="GIE24610.1"/>
    <property type="molecule type" value="Genomic_DNA"/>
</dbReference>
<organism evidence="1 2">
    <name type="scientific">Winogradskya humida</name>
    <dbReference type="NCBI Taxonomy" id="113566"/>
    <lineage>
        <taxon>Bacteria</taxon>
        <taxon>Bacillati</taxon>
        <taxon>Actinomycetota</taxon>
        <taxon>Actinomycetes</taxon>
        <taxon>Micromonosporales</taxon>
        <taxon>Micromonosporaceae</taxon>
        <taxon>Winogradskya</taxon>
    </lineage>
</organism>
<comment type="caution">
    <text evidence="1">The sequence shown here is derived from an EMBL/GenBank/DDBJ whole genome shotgun (WGS) entry which is preliminary data.</text>
</comment>
<name>A0ABQ4A178_9ACTN</name>
<sequence>MIESKEAAGAALERVGQLQQQVDSGEVDPAGAAPEIVDKLNSVIGFFVMAGATENLYTAIVEPLAKWNIYSVSLKFLENPDAPGAQSARQLFDALSAFCRKWETLDRA</sequence>
<protein>
    <submittedName>
        <fullName evidence="1">Uncharacterized protein</fullName>
    </submittedName>
</protein>
<accession>A0ABQ4A178</accession>
<proteinExistence type="predicted"/>
<dbReference type="Proteomes" id="UP000603200">
    <property type="component" value="Unassembled WGS sequence"/>
</dbReference>
<evidence type="ECO:0000313" key="1">
    <source>
        <dbReference type="EMBL" id="GIE24610.1"/>
    </source>
</evidence>
<reference evidence="1 2" key="1">
    <citation type="submission" date="2021-01" db="EMBL/GenBank/DDBJ databases">
        <title>Whole genome shotgun sequence of Actinoplanes humidus NBRC 14915.</title>
        <authorList>
            <person name="Komaki H."/>
            <person name="Tamura T."/>
        </authorList>
    </citation>
    <scope>NUCLEOTIDE SEQUENCE [LARGE SCALE GENOMIC DNA]</scope>
    <source>
        <strain evidence="1 2">NBRC 14915</strain>
    </source>
</reference>